<keyword evidence="1" id="KW-0547">Nucleotide-binding</keyword>
<dbReference type="EMBL" id="CAMXCT010000868">
    <property type="protein sequence ID" value="CAI3984202.1"/>
    <property type="molecule type" value="Genomic_DNA"/>
</dbReference>
<evidence type="ECO:0008006" key="6">
    <source>
        <dbReference type="Google" id="ProtNLM"/>
    </source>
</evidence>
<dbReference type="AlphaFoldDB" id="A0A9P1FRV5"/>
<evidence type="ECO:0000313" key="3">
    <source>
        <dbReference type="EMBL" id="CAI3984202.1"/>
    </source>
</evidence>
<dbReference type="GO" id="GO:0004140">
    <property type="term" value="F:dephospho-CoA kinase activity"/>
    <property type="evidence" value="ECO:0007669"/>
    <property type="project" value="InterPro"/>
</dbReference>
<sequence length="96" mass="10372">MQRDLSLSPEKELPPWKRRKIQTQSLQIVGLTGTIGSGKGTAAEFLVAQGFQHVRIRDVLAQAVEQSGGTSHPDQFVSWAPTALARPIYSGSSARA</sequence>
<dbReference type="InterPro" id="IPR027417">
    <property type="entry name" value="P-loop_NTPase"/>
</dbReference>
<reference evidence="4 5" key="2">
    <citation type="submission" date="2024-05" db="EMBL/GenBank/DDBJ databases">
        <authorList>
            <person name="Chen Y."/>
            <person name="Shah S."/>
            <person name="Dougan E. K."/>
            <person name="Thang M."/>
            <person name="Chan C."/>
        </authorList>
    </citation>
    <scope>NUCLEOTIDE SEQUENCE [LARGE SCALE GENOMIC DNA]</scope>
</reference>
<dbReference type="EMBL" id="CAMXCT020000868">
    <property type="protein sequence ID" value="CAL1137577.1"/>
    <property type="molecule type" value="Genomic_DNA"/>
</dbReference>
<accession>A0A9P1FRV5</accession>
<dbReference type="SUPFAM" id="SSF52540">
    <property type="entry name" value="P-loop containing nucleoside triphosphate hydrolases"/>
    <property type="match status" value="1"/>
</dbReference>
<comment type="caution">
    <text evidence="3">The sequence shown here is derived from an EMBL/GenBank/DDBJ whole genome shotgun (WGS) entry which is preliminary data.</text>
</comment>
<dbReference type="Proteomes" id="UP001152797">
    <property type="component" value="Unassembled WGS sequence"/>
</dbReference>
<reference evidence="3" key="1">
    <citation type="submission" date="2022-10" db="EMBL/GenBank/DDBJ databases">
        <authorList>
            <person name="Chen Y."/>
            <person name="Dougan E. K."/>
            <person name="Chan C."/>
            <person name="Rhodes N."/>
            <person name="Thang M."/>
        </authorList>
    </citation>
    <scope>NUCLEOTIDE SEQUENCE</scope>
</reference>
<organism evidence="3">
    <name type="scientific">Cladocopium goreaui</name>
    <dbReference type="NCBI Taxonomy" id="2562237"/>
    <lineage>
        <taxon>Eukaryota</taxon>
        <taxon>Sar</taxon>
        <taxon>Alveolata</taxon>
        <taxon>Dinophyceae</taxon>
        <taxon>Suessiales</taxon>
        <taxon>Symbiodiniaceae</taxon>
        <taxon>Cladocopium</taxon>
    </lineage>
</organism>
<dbReference type="GO" id="GO:0005524">
    <property type="term" value="F:ATP binding"/>
    <property type="evidence" value="ECO:0007669"/>
    <property type="project" value="UniProtKB-KW"/>
</dbReference>
<protein>
    <recommendedName>
        <fullName evidence="6">Dephospho-CoA kinase</fullName>
    </recommendedName>
</protein>
<gene>
    <name evidence="3" type="ORF">C1SCF055_LOCUS11750</name>
</gene>
<keyword evidence="2" id="KW-0067">ATP-binding</keyword>
<dbReference type="GO" id="GO:0015937">
    <property type="term" value="P:coenzyme A biosynthetic process"/>
    <property type="evidence" value="ECO:0007669"/>
    <property type="project" value="InterPro"/>
</dbReference>
<evidence type="ECO:0000256" key="1">
    <source>
        <dbReference type="ARBA" id="ARBA00022741"/>
    </source>
</evidence>
<proteinExistence type="predicted"/>
<name>A0A9P1FRV5_9DINO</name>
<evidence type="ECO:0000313" key="4">
    <source>
        <dbReference type="EMBL" id="CAL4771514.1"/>
    </source>
</evidence>
<evidence type="ECO:0000313" key="5">
    <source>
        <dbReference type="Proteomes" id="UP001152797"/>
    </source>
</evidence>
<dbReference type="InterPro" id="IPR001977">
    <property type="entry name" value="Depp_CoAkinase"/>
</dbReference>
<dbReference type="EMBL" id="CAMXCT030000868">
    <property type="protein sequence ID" value="CAL4771514.1"/>
    <property type="molecule type" value="Genomic_DNA"/>
</dbReference>
<keyword evidence="5" id="KW-1185">Reference proteome</keyword>
<evidence type="ECO:0000256" key="2">
    <source>
        <dbReference type="ARBA" id="ARBA00022840"/>
    </source>
</evidence>
<dbReference type="Pfam" id="PF01121">
    <property type="entry name" value="CoaE"/>
    <property type="match status" value="1"/>
</dbReference>
<dbReference type="PROSITE" id="PS51219">
    <property type="entry name" value="DPCK"/>
    <property type="match status" value="1"/>
</dbReference>
<dbReference type="Gene3D" id="3.40.50.300">
    <property type="entry name" value="P-loop containing nucleotide triphosphate hydrolases"/>
    <property type="match status" value="1"/>
</dbReference>